<reference evidence="2 3" key="1">
    <citation type="submission" date="2013-01" db="EMBL/GenBank/DDBJ databases">
        <authorList>
            <person name="Inman J."/>
            <person name="Zafar N."/>
            <person name="Lorenzi H."/>
            <person name="Caler E."/>
        </authorList>
    </citation>
    <scope>NUCLEOTIDE SEQUENCE [LARGE SCALE GENOMIC DNA]</scope>
    <source>
        <strain evidence="2 3">HM-3:IMSS</strain>
    </source>
</reference>
<gene>
    <name evidence="2" type="ORF">KM1_037550</name>
</gene>
<dbReference type="OrthoDB" id="27949at2759"/>
<dbReference type="InterPro" id="IPR036181">
    <property type="entry name" value="MIT_dom_sf"/>
</dbReference>
<feature type="coiled-coil region" evidence="1">
    <location>
        <begin position="195"/>
        <end position="232"/>
    </location>
</feature>
<proteinExistence type="predicted"/>
<name>M7WXB0_ENTHI</name>
<evidence type="ECO:0000313" key="2">
    <source>
        <dbReference type="EMBL" id="EMS16044.1"/>
    </source>
</evidence>
<evidence type="ECO:0000256" key="1">
    <source>
        <dbReference type="SAM" id="Coils"/>
    </source>
</evidence>
<sequence>MEIIEHSIQTFKKAIEQENNGMKQEAIDLYKNGIEELSQKIAFIKDESILGQCIDALKMYKDRVNLLEQQLQEKQVTSFPSLKNNDNQKEYVVVQPTYQLSTNDYIPQDTYKISDDKDFSGQVDEILSQVYNDIKKEQLTQQKPIQKPLPVIPQKRTQQTAIDNEISLMENYLQQEESTQSLNQNERDSIYQQALQNANNSIELTQQDIKNIDRIIQKGKCANQQIKKEEENYLLRIQLNYQQFFVVQIFQQIHHYDKNSQLGIL</sequence>
<accession>M7WXB0</accession>
<dbReference type="Gene3D" id="1.20.58.80">
    <property type="entry name" value="Phosphotransferase system, lactose/cellobiose-type IIA subunit"/>
    <property type="match status" value="1"/>
</dbReference>
<dbReference type="SUPFAM" id="SSF116846">
    <property type="entry name" value="MIT domain"/>
    <property type="match status" value="1"/>
</dbReference>
<dbReference type="AlphaFoldDB" id="M7WXB0"/>
<organism evidence="2 3">
    <name type="scientific">Entamoeba histolytica HM-3:IMSS</name>
    <dbReference type="NCBI Taxonomy" id="885315"/>
    <lineage>
        <taxon>Eukaryota</taxon>
        <taxon>Amoebozoa</taxon>
        <taxon>Evosea</taxon>
        <taxon>Archamoebae</taxon>
        <taxon>Mastigamoebida</taxon>
        <taxon>Entamoebidae</taxon>
        <taxon>Entamoeba</taxon>
    </lineage>
</organism>
<dbReference type="VEuPathDB" id="AmoebaDB:KM1_037550"/>
<evidence type="ECO:0000313" key="3">
    <source>
        <dbReference type="Proteomes" id="UP000030780"/>
    </source>
</evidence>
<protein>
    <submittedName>
        <fullName evidence="2">MIT domain containing protein</fullName>
    </submittedName>
</protein>
<keyword evidence="1" id="KW-0175">Coiled coil</keyword>
<feature type="coiled-coil region" evidence="1">
    <location>
        <begin position="12"/>
        <end position="77"/>
    </location>
</feature>
<dbReference type="EMBL" id="KB637519">
    <property type="protein sequence ID" value="EMS16044.1"/>
    <property type="molecule type" value="Genomic_DNA"/>
</dbReference>
<dbReference type="Proteomes" id="UP000030780">
    <property type="component" value="Unassembled WGS sequence"/>
</dbReference>